<comment type="function">
    <text evidence="4">Contacts the emerging nascent chain on the ribosome.</text>
</comment>
<dbReference type="InterPro" id="IPR002715">
    <property type="entry name" value="Nas_poly-pep-assoc_cplx_dom"/>
</dbReference>
<dbReference type="AlphaFoldDB" id="V4IY28"/>
<dbReference type="SMART" id="SM01407">
    <property type="entry name" value="NAC"/>
    <property type="match status" value="1"/>
</dbReference>
<evidence type="ECO:0000256" key="6">
    <source>
        <dbReference type="SAM" id="MobiDB-lite"/>
    </source>
</evidence>
<feature type="compositionally biased region" description="Basic and acidic residues" evidence="6">
    <location>
        <begin position="117"/>
        <end position="126"/>
    </location>
</feature>
<dbReference type="Proteomes" id="UP000017840">
    <property type="component" value="Unassembled WGS sequence"/>
</dbReference>
<keyword evidence="2 4" id="KW-0694">RNA-binding</keyword>
<dbReference type="SUPFAM" id="SSF46934">
    <property type="entry name" value="UBA-like"/>
    <property type="match status" value="1"/>
</dbReference>
<dbReference type="STRING" id="1324957.K933_10974"/>
<feature type="domain" description="NAC-A/B" evidence="7">
    <location>
        <begin position="1"/>
        <end position="67"/>
    </location>
</feature>
<dbReference type="HAMAP" id="MF_00814">
    <property type="entry name" value="NAC_arch"/>
    <property type="match status" value="1"/>
</dbReference>
<evidence type="ECO:0000256" key="2">
    <source>
        <dbReference type="ARBA" id="ARBA00022884"/>
    </source>
</evidence>
<keyword evidence="3 4" id="KW-0653">Protein transport</keyword>
<dbReference type="Pfam" id="PF01849">
    <property type="entry name" value="NAC"/>
    <property type="match status" value="1"/>
</dbReference>
<dbReference type="PROSITE" id="PS51151">
    <property type="entry name" value="NAC_AB"/>
    <property type="match status" value="1"/>
</dbReference>
<dbReference type="PATRIC" id="fig|1324957.4.peg.2230"/>
<dbReference type="InterPro" id="IPR009060">
    <property type="entry name" value="UBA-like_sf"/>
</dbReference>
<dbReference type="NCBIfam" id="TIGR00264">
    <property type="entry name" value="archaeal-type nascent polypeptide-associated complex protein"/>
    <property type="match status" value="1"/>
</dbReference>
<sequence length="141" mass="14849">MNPRKMEQMMKQMGIDVTDIDAEEVVIRTADEELVFDGAEVTRMDAQGQQTYQVVGDPESRPRGEGGASAEAGADDASAESGADDASAESDADAEAVESADEIPDDDVELVATRAGVSRDEAREALEAEDGDLAAAISRLE</sequence>
<keyword evidence="1 4" id="KW-0813">Transport</keyword>
<dbReference type="InterPro" id="IPR005231">
    <property type="entry name" value="NAC_arc"/>
</dbReference>
<proteinExistence type="inferred from homology"/>
<feature type="region of interest" description="Disordered" evidence="6">
    <location>
        <begin position="44"/>
        <end position="141"/>
    </location>
</feature>
<dbReference type="InterPro" id="IPR038187">
    <property type="entry name" value="NAC_A/B_dom_sf"/>
</dbReference>
<keyword evidence="9" id="KW-1185">Reference proteome</keyword>
<accession>V4IY28</accession>
<organism evidence="8 9">
    <name type="scientific">Candidatus Halobonum tyrrellensis G22</name>
    <dbReference type="NCBI Taxonomy" id="1324957"/>
    <lineage>
        <taxon>Archaea</taxon>
        <taxon>Methanobacteriati</taxon>
        <taxon>Methanobacteriota</taxon>
        <taxon>Stenosarchaea group</taxon>
        <taxon>Halobacteria</taxon>
        <taxon>Halobacteriales</taxon>
        <taxon>Haloferacaceae</taxon>
        <taxon>Candidatus Halobonum</taxon>
    </lineage>
</organism>
<evidence type="ECO:0000256" key="4">
    <source>
        <dbReference type="HAMAP-Rule" id="MF_00814"/>
    </source>
</evidence>
<dbReference type="Gene3D" id="2.20.70.30">
    <property type="entry name" value="Nascent polypeptide-associated complex domain"/>
    <property type="match status" value="1"/>
</dbReference>
<dbReference type="Gene3D" id="1.10.8.10">
    <property type="entry name" value="DNA helicase RuvA subunit, C-terminal domain"/>
    <property type="match status" value="1"/>
</dbReference>
<evidence type="ECO:0000313" key="9">
    <source>
        <dbReference type="Proteomes" id="UP000017840"/>
    </source>
</evidence>
<evidence type="ECO:0000259" key="7">
    <source>
        <dbReference type="PROSITE" id="PS51151"/>
    </source>
</evidence>
<dbReference type="GO" id="GO:0015031">
    <property type="term" value="P:protein transport"/>
    <property type="evidence" value="ECO:0007669"/>
    <property type="project" value="UniProtKB-UniRule"/>
</dbReference>
<name>V4IY28_9EURY</name>
<feature type="compositionally biased region" description="Acidic residues" evidence="6">
    <location>
        <begin position="73"/>
        <end position="109"/>
    </location>
</feature>
<reference evidence="8 9" key="1">
    <citation type="journal article" date="2013" name="Genome Announc.">
        <title>Draft Genome Sequence of 'Candidatus Halobonum tyrrellensis' Strain G22, Isolated from the Hypersaline Waters of Lake Tyrrell, Australia.</title>
        <authorList>
            <person name="Ugalde J.A."/>
            <person name="Narasingarao P."/>
            <person name="Kuo S."/>
            <person name="Podell S."/>
            <person name="Allen E.E."/>
        </authorList>
    </citation>
    <scope>NUCLEOTIDE SEQUENCE [LARGE SCALE GENOMIC DNA]</scope>
    <source>
        <strain evidence="8 9">G22</strain>
    </source>
</reference>
<dbReference type="GO" id="GO:0003723">
    <property type="term" value="F:RNA binding"/>
    <property type="evidence" value="ECO:0007669"/>
    <property type="project" value="UniProtKB-UniRule"/>
</dbReference>
<dbReference type="EMBL" id="ASGZ01000035">
    <property type="protein sequence ID" value="ESP88067.1"/>
    <property type="molecule type" value="Genomic_DNA"/>
</dbReference>
<comment type="caution">
    <text evidence="8">The sequence shown here is derived from an EMBL/GenBank/DDBJ whole genome shotgun (WGS) entry which is preliminary data.</text>
</comment>
<gene>
    <name evidence="4 8" type="primary">nac</name>
    <name evidence="8" type="ORF">K933_10974</name>
</gene>
<protein>
    <recommendedName>
        <fullName evidence="4 5">Nascent polypeptide-associated complex protein</fullName>
    </recommendedName>
</protein>
<evidence type="ECO:0000256" key="1">
    <source>
        <dbReference type="ARBA" id="ARBA00022448"/>
    </source>
</evidence>
<comment type="similarity">
    <text evidence="4">Belongs to the NAC-alpha family.</text>
</comment>
<evidence type="ECO:0000256" key="5">
    <source>
        <dbReference type="NCBIfam" id="TIGR00264"/>
    </source>
</evidence>
<evidence type="ECO:0000256" key="3">
    <source>
        <dbReference type="ARBA" id="ARBA00022927"/>
    </source>
</evidence>
<comment type="subunit">
    <text evidence="4">Homodimer. Interacts with the ribosome. Binds ribosomal RNA.</text>
</comment>
<dbReference type="eggNOG" id="arCOG04061">
    <property type="taxonomic scope" value="Archaea"/>
</dbReference>
<evidence type="ECO:0000313" key="8">
    <source>
        <dbReference type="EMBL" id="ESP88067.1"/>
    </source>
</evidence>